<evidence type="ECO:0000256" key="3">
    <source>
        <dbReference type="ARBA" id="ARBA00022448"/>
    </source>
</evidence>
<keyword evidence="8 10" id="KW-1133">Transmembrane helix</keyword>
<keyword evidence="12" id="KW-1185">Reference proteome</keyword>
<feature type="transmembrane region" description="Helical" evidence="10">
    <location>
        <begin position="415"/>
        <end position="435"/>
    </location>
</feature>
<proteinExistence type="predicted"/>
<evidence type="ECO:0000313" key="11">
    <source>
        <dbReference type="EMBL" id="KAH0809424.1"/>
    </source>
</evidence>
<comment type="caution">
    <text evidence="11">The sequence shown here is derived from an EMBL/GenBank/DDBJ whole genome shotgun (WGS) entry which is preliminary data.</text>
</comment>
<dbReference type="EMBL" id="JABDTM020028149">
    <property type="protein sequence ID" value="KAH0809424.1"/>
    <property type="molecule type" value="Genomic_DNA"/>
</dbReference>
<evidence type="ECO:0000256" key="6">
    <source>
        <dbReference type="ARBA" id="ARBA00022729"/>
    </source>
</evidence>
<keyword evidence="5 10" id="KW-0812">Transmembrane</keyword>
<comment type="subcellular location">
    <subcellularLocation>
        <location evidence="1">Cell membrane</location>
        <topology evidence="1">Single-pass type I membrane protein</topology>
    </subcellularLocation>
</comment>
<dbReference type="GO" id="GO:0016324">
    <property type="term" value="C:apical plasma membrane"/>
    <property type="evidence" value="ECO:0007669"/>
    <property type="project" value="TreeGrafter"/>
</dbReference>
<dbReference type="Proteomes" id="UP000719412">
    <property type="component" value="Unassembled WGS sequence"/>
</dbReference>
<protein>
    <recommendedName>
        <fullName evidence="2">Protein amnionless</fullName>
    </recommendedName>
</protein>
<accession>A0A8J6L2Q7</accession>
<reference evidence="11" key="2">
    <citation type="submission" date="2021-08" db="EMBL/GenBank/DDBJ databases">
        <authorList>
            <person name="Eriksson T."/>
        </authorList>
    </citation>
    <scope>NUCLEOTIDE SEQUENCE</scope>
    <source>
        <strain evidence="11">Stoneville</strain>
        <tissue evidence="11">Whole head</tissue>
    </source>
</reference>
<name>A0A8J6L2Q7_TENMO</name>
<keyword evidence="3" id="KW-0813">Transport</keyword>
<keyword evidence="6" id="KW-0732">Signal</keyword>
<evidence type="ECO:0000256" key="1">
    <source>
        <dbReference type="ARBA" id="ARBA00004251"/>
    </source>
</evidence>
<gene>
    <name evidence="11" type="ORF">GEV33_013369</name>
</gene>
<dbReference type="PANTHER" id="PTHR14995:SF2">
    <property type="entry name" value="PROTEIN AMNIONLESS"/>
    <property type="match status" value="1"/>
</dbReference>
<evidence type="ECO:0000256" key="5">
    <source>
        <dbReference type="ARBA" id="ARBA00022692"/>
    </source>
</evidence>
<dbReference type="InterPro" id="IPR026112">
    <property type="entry name" value="AMN"/>
</dbReference>
<evidence type="ECO:0000256" key="4">
    <source>
        <dbReference type="ARBA" id="ARBA00022475"/>
    </source>
</evidence>
<dbReference type="PANTHER" id="PTHR14995">
    <property type="entry name" value="AMNIONLESS"/>
    <property type="match status" value="1"/>
</dbReference>
<dbReference type="AlphaFoldDB" id="A0A8J6L2Q7"/>
<evidence type="ECO:0000256" key="9">
    <source>
        <dbReference type="ARBA" id="ARBA00023136"/>
    </source>
</evidence>
<evidence type="ECO:0000313" key="12">
    <source>
        <dbReference type="Proteomes" id="UP000719412"/>
    </source>
</evidence>
<dbReference type="Pfam" id="PF14828">
    <property type="entry name" value="Amnionless"/>
    <property type="match status" value="1"/>
</dbReference>
<dbReference type="GO" id="GO:0006898">
    <property type="term" value="P:receptor-mediated endocytosis"/>
    <property type="evidence" value="ECO:0007669"/>
    <property type="project" value="TreeGrafter"/>
</dbReference>
<evidence type="ECO:0000256" key="8">
    <source>
        <dbReference type="ARBA" id="ARBA00022989"/>
    </source>
</evidence>
<dbReference type="GO" id="GO:0015031">
    <property type="term" value="P:protein transport"/>
    <property type="evidence" value="ECO:0007669"/>
    <property type="project" value="UniProtKB-KW"/>
</dbReference>
<organism evidence="11 12">
    <name type="scientific">Tenebrio molitor</name>
    <name type="common">Yellow mealworm beetle</name>
    <dbReference type="NCBI Taxonomy" id="7067"/>
    <lineage>
        <taxon>Eukaryota</taxon>
        <taxon>Metazoa</taxon>
        <taxon>Ecdysozoa</taxon>
        <taxon>Arthropoda</taxon>
        <taxon>Hexapoda</taxon>
        <taxon>Insecta</taxon>
        <taxon>Pterygota</taxon>
        <taxon>Neoptera</taxon>
        <taxon>Endopterygota</taxon>
        <taxon>Coleoptera</taxon>
        <taxon>Polyphaga</taxon>
        <taxon>Cucujiformia</taxon>
        <taxon>Tenebrionidae</taxon>
        <taxon>Tenebrio</taxon>
    </lineage>
</organism>
<keyword evidence="9 10" id="KW-0472">Membrane</keyword>
<reference evidence="11" key="1">
    <citation type="journal article" date="2020" name="J Insects Food Feed">
        <title>The yellow mealworm (Tenebrio molitor) genome: a resource for the emerging insects as food and feed industry.</title>
        <authorList>
            <person name="Eriksson T."/>
            <person name="Andere A."/>
            <person name="Kelstrup H."/>
            <person name="Emery V."/>
            <person name="Picard C."/>
        </authorList>
    </citation>
    <scope>NUCLEOTIDE SEQUENCE</scope>
    <source>
        <strain evidence="11">Stoneville</strain>
        <tissue evidence="11">Whole head</tissue>
    </source>
</reference>
<evidence type="ECO:0000256" key="7">
    <source>
        <dbReference type="ARBA" id="ARBA00022927"/>
    </source>
</evidence>
<evidence type="ECO:0000256" key="10">
    <source>
        <dbReference type="SAM" id="Phobius"/>
    </source>
</evidence>
<dbReference type="GO" id="GO:0030139">
    <property type="term" value="C:endocytic vesicle"/>
    <property type="evidence" value="ECO:0007669"/>
    <property type="project" value="TreeGrafter"/>
</dbReference>
<keyword evidence="7" id="KW-0653">Protein transport</keyword>
<sequence length="534" mass="59124">MDLFVTLNMLFERSAQSPPPRKPPKTPPTLTVAKTQFHLNPLDCIHLHRNKKTCHLAFPNRVTAPAVSLSFHDHVTPPPAARIAVGVETDAVDEKMLVEAGRVFLFAFAASAAKTWRFDSDIANPANWEGAAGCRGVHFAAHNTAPVYIKELTAAEITLPGDGQIGILDGGFIEFKDNKKCVKLKPIDYRNWYDHDSWVPPDNVATPHQERIPCDHDDVVFPKILHTRVFEYLGTTIPVGSIWFGKEPVTSDQLASFMKTSPGRDIFFNPIDPFSFQIEKKQCGDPYGCLCHTNYVPCPPVRSTAKLPCLEPVEPENFCDAICGAYITYKPGTGPDLGTITKKLAQYSAQTHASRVKTYLGSEVVQVVFTEKDYTGTSIEEAEDFLKYLQQSRAESAQLLKSGHYYAEGSTGSSWSIVFGSLVAVCVFFGILFYLHGDPFLDAFLARFNKGRGSVFNVPFFARFDNTDENLIIEGQSESGSILDIAKSFDNPLYGQEVVPTTSTEHENPLYEATKEDAAALYEATKEDATDEPQ</sequence>
<keyword evidence="4" id="KW-1003">Cell membrane</keyword>
<evidence type="ECO:0000256" key="2">
    <source>
        <dbReference type="ARBA" id="ARBA00021200"/>
    </source>
</evidence>